<protein>
    <submittedName>
        <fullName evidence="2">Uncharacterized protein</fullName>
    </submittedName>
</protein>
<evidence type="ECO:0000313" key="2">
    <source>
        <dbReference type="EMBL" id="RCI04729.1"/>
    </source>
</evidence>
<comment type="caution">
    <text evidence="2">The sequence shown here is derived from an EMBL/GenBank/DDBJ whole genome shotgun (WGS) entry which is preliminary data.</text>
</comment>
<feature type="signal peptide" evidence="1">
    <location>
        <begin position="1"/>
        <end position="16"/>
    </location>
</feature>
<sequence>MKSILFLSLFLCIAQALQINFSSQERNMSNRDSAQSHYESVLDDILSQHNEGLLTELSMAIKDPHTMYAVLRPQADVLVQDPMEDVCVAQMPGMIANQIHEFSHALYSQVDTIVTDVWKTTDTELRQMILHAINQGSWEQDVLDEIVSSVEFINMEISDRLVAIAHQFDFLGKIRAALLNCQAIFDPHTTSAPQTLTEKIWTAILISFRNPGAFEPNTHGFLNRYIFDLISDLQGELYGRTIELATSIYEDLAFNM</sequence>
<dbReference type="STRING" id="4846.A0A367KRB1"/>
<evidence type="ECO:0000313" key="3">
    <source>
        <dbReference type="Proteomes" id="UP000253551"/>
    </source>
</evidence>
<keyword evidence="3" id="KW-1185">Reference proteome</keyword>
<dbReference type="OrthoDB" id="2248195at2759"/>
<proteinExistence type="predicted"/>
<feature type="chain" id="PRO_5016883335" evidence="1">
    <location>
        <begin position="17"/>
        <end position="256"/>
    </location>
</feature>
<organism evidence="2 3">
    <name type="scientific">Rhizopus stolonifer</name>
    <name type="common">Rhizopus nigricans</name>
    <dbReference type="NCBI Taxonomy" id="4846"/>
    <lineage>
        <taxon>Eukaryota</taxon>
        <taxon>Fungi</taxon>
        <taxon>Fungi incertae sedis</taxon>
        <taxon>Mucoromycota</taxon>
        <taxon>Mucoromycotina</taxon>
        <taxon>Mucoromycetes</taxon>
        <taxon>Mucorales</taxon>
        <taxon>Mucorineae</taxon>
        <taxon>Rhizopodaceae</taxon>
        <taxon>Rhizopus</taxon>
    </lineage>
</organism>
<name>A0A367KRB1_RHIST</name>
<reference evidence="2 3" key="1">
    <citation type="journal article" date="2018" name="G3 (Bethesda)">
        <title>Phylogenetic and Phylogenomic Definition of Rhizopus Species.</title>
        <authorList>
            <person name="Gryganskyi A.P."/>
            <person name="Golan J."/>
            <person name="Dolatabadi S."/>
            <person name="Mondo S."/>
            <person name="Robb S."/>
            <person name="Idnurm A."/>
            <person name="Muszewska A."/>
            <person name="Steczkiewicz K."/>
            <person name="Masonjones S."/>
            <person name="Liao H.L."/>
            <person name="Gajdeczka M.T."/>
            <person name="Anike F."/>
            <person name="Vuek A."/>
            <person name="Anishchenko I.M."/>
            <person name="Voigt K."/>
            <person name="de Hoog G.S."/>
            <person name="Smith M.E."/>
            <person name="Heitman J."/>
            <person name="Vilgalys R."/>
            <person name="Stajich J.E."/>
        </authorList>
    </citation>
    <scope>NUCLEOTIDE SEQUENCE [LARGE SCALE GENOMIC DNA]</scope>
    <source>
        <strain evidence="2 3">LSU 92-RS-03</strain>
    </source>
</reference>
<evidence type="ECO:0000256" key="1">
    <source>
        <dbReference type="SAM" id="SignalP"/>
    </source>
</evidence>
<keyword evidence="1" id="KW-0732">Signal</keyword>
<dbReference type="AlphaFoldDB" id="A0A367KRB1"/>
<accession>A0A367KRB1</accession>
<gene>
    <name evidence="2" type="ORF">CU098_013144</name>
</gene>
<dbReference type="Proteomes" id="UP000253551">
    <property type="component" value="Unassembled WGS sequence"/>
</dbReference>
<dbReference type="EMBL" id="PJQM01000595">
    <property type="protein sequence ID" value="RCI04729.1"/>
    <property type="molecule type" value="Genomic_DNA"/>
</dbReference>